<dbReference type="AlphaFoldDB" id="A0A265ND24"/>
<dbReference type="PANTHER" id="PTHR33744">
    <property type="entry name" value="CARBOHYDRATE DIACID REGULATOR"/>
    <property type="match status" value="1"/>
</dbReference>
<evidence type="ECO:0000259" key="3">
    <source>
        <dbReference type="Pfam" id="PF17853"/>
    </source>
</evidence>
<organism evidence="4 5">
    <name type="scientific">Virgibacillus indicus</name>
    <dbReference type="NCBI Taxonomy" id="2024554"/>
    <lineage>
        <taxon>Bacteria</taxon>
        <taxon>Bacillati</taxon>
        <taxon>Bacillota</taxon>
        <taxon>Bacilli</taxon>
        <taxon>Bacillales</taxon>
        <taxon>Bacillaceae</taxon>
        <taxon>Virgibacillus</taxon>
    </lineage>
</organism>
<dbReference type="InterPro" id="IPR029016">
    <property type="entry name" value="GAF-like_dom_sf"/>
</dbReference>
<dbReference type="Pfam" id="PF17853">
    <property type="entry name" value="GGDEF_2"/>
    <property type="match status" value="1"/>
</dbReference>
<dbReference type="Gene3D" id="1.10.10.2840">
    <property type="entry name" value="PucR C-terminal helix-turn-helix domain"/>
    <property type="match status" value="1"/>
</dbReference>
<dbReference type="Proteomes" id="UP000216498">
    <property type="component" value="Unassembled WGS sequence"/>
</dbReference>
<dbReference type="InterPro" id="IPR042070">
    <property type="entry name" value="PucR_C-HTH_sf"/>
</dbReference>
<protein>
    <recommendedName>
        <fullName evidence="6">PucR family transcriptional regulator</fullName>
    </recommendedName>
</protein>
<comment type="caution">
    <text evidence="4">The sequence shown here is derived from an EMBL/GenBank/DDBJ whole genome shotgun (WGS) entry which is preliminary data.</text>
</comment>
<dbReference type="RefSeq" id="WP_094884830.1">
    <property type="nucleotide sequence ID" value="NZ_NPMS01000002.1"/>
</dbReference>
<feature type="domain" description="PucR C-terminal helix-turn-helix" evidence="2">
    <location>
        <begin position="350"/>
        <end position="407"/>
    </location>
</feature>
<evidence type="ECO:0008006" key="6">
    <source>
        <dbReference type="Google" id="ProtNLM"/>
    </source>
</evidence>
<evidence type="ECO:0000259" key="2">
    <source>
        <dbReference type="Pfam" id="PF13556"/>
    </source>
</evidence>
<feature type="domain" description="CdaR GGDEF-like" evidence="3">
    <location>
        <begin position="169"/>
        <end position="295"/>
    </location>
</feature>
<evidence type="ECO:0000313" key="4">
    <source>
        <dbReference type="EMBL" id="OZU89369.1"/>
    </source>
</evidence>
<dbReference type="InterPro" id="IPR041522">
    <property type="entry name" value="CdaR_GGDEF"/>
</dbReference>
<proteinExistence type="inferred from homology"/>
<dbReference type="OrthoDB" id="9792148at2"/>
<sequence>MSNPSKHTDLFKDILDSPENLADRIAEILDCPVTIEDSKHRIISYSKHEKNADKARMATIIQRKVPEEVINSLWKHGIMAQLIESDKAVLVPAIENVGLGNRVAVSVRERNKIIGFIWVQTQDKILDQEKLKLLEEAAVHVKSQLIRHRVKRRKADVNYNEFFWQLLTGHIRNEDEIARQAEYFGLQMDGRLTIAVLEFEGEVLEKVEKHAHYLTEALQHVHVVCRVFDENQLILLIRLRNKKDSMDNINRFITDFVHKINERLNIEEVKGSYGLFCSSPAFIHASYNQALKVLKLKRKFPQELNAVFSYQELGIYQFLEELHTIRNEEYYRNTSIEKLREYDKKNNSNLLETLRIFLESDSNVRDAANKIHVHVNTLNYRLKRITEIAGIDLKDPNQKITLYLDLKMEALQDSL</sequence>
<dbReference type="InterPro" id="IPR051448">
    <property type="entry name" value="CdaR-like_regulators"/>
</dbReference>
<evidence type="ECO:0000256" key="1">
    <source>
        <dbReference type="ARBA" id="ARBA00006754"/>
    </source>
</evidence>
<evidence type="ECO:0000313" key="5">
    <source>
        <dbReference type="Proteomes" id="UP000216498"/>
    </source>
</evidence>
<reference evidence="4 5" key="1">
    <citation type="submission" date="2017-08" db="EMBL/GenBank/DDBJ databases">
        <title>Virgibacillus indicus sp. nov. and Virgibacillus profoundi sp. nov, two moderately halophilic bacteria isolated from marine sediment by using the Microfluidic Streak Plate.</title>
        <authorList>
            <person name="Xu B."/>
            <person name="Hu B."/>
            <person name="Wang J."/>
            <person name="Zhu Y."/>
            <person name="Huang L."/>
            <person name="Du W."/>
            <person name="Huang Y."/>
        </authorList>
    </citation>
    <scope>NUCLEOTIDE SEQUENCE [LARGE SCALE GENOMIC DNA]</scope>
    <source>
        <strain evidence="4 5">IO3-P2-C2</strain>
    </source>
</reference>
<dbReference type="Gene3D" id="3.30.450.40">
    <property type="match status" value="1"/>
</dbReference>
<dbReference type="EMBL" id="NPMS01000002">
    <property type="protein sequence ID" value="OZU89369.1"/>
    <property type="molecule type" value="Genomic_DNA"/>
</dbReference>
<dbReference type="Pfam" id="PF13556">
    <property type="entry name" value="HTH_30"/>
    <property type="match status" value="1"/>
</dbReference>
<dbReference type="InterPro" id="IPR025736">
    <property type="entry name" value="PucR_C-HTH_dom"/>
</dbReference>
<name>A0A265ND24_9BACI</name>
<dbReference type="PANTHER" id="PTHR33744:SF1">
    <property type="entry name" value="DNA-BINDING TRANSCRIPTIONAL ACTIVATOR ADER"/>
    <property type="match status" value="1"/>
</dbReference>
<comment type="similarity">
    <text evidence="1">Belongs to the CdaR family.</text>
</comment>
<accession>A0A265ND24</accession>
<gene>
    <name evidence="4" type="ORF">CIL03_06540</name>
</gene>
<keyword evidence="5" id="KW-1185">Reference proteome</keyword>